<dbReference type="AlphaFoldDB" id="A0A1H7YJE5"/>
<evidence type="ECO:0008006" key="3">
    <source>
        <dbReference type="Google" id="ProtNLM"/>
    </source>
</evidence>
<gene>
    <name evidence="1" type="ORF">SAMN04488103_101222</name>
</gene>
<organism evidence="1 2">
    <name type="scientific">Gemmobacter aquatilis</name>
    <dbReference type="NCBI Taxonomy" id="933059"/>
    <lineage>
        <taxon>Bacteria</taxon>
        <taxon>Pseudomonadati</taxon>
        <taxon>Pseudomonadota</taxon>
        <taxon>Alphaproteobacteria</taxon>
        <taxon>Rhodobacterales</taxon>
        <taxon>Paracoccaceae</taxon>
        <taxon>Gemmobacter</taxon>
    </lineage>
</organism>
<name>A0A1H7YJE5_9RHOB</name>
<dbReference type="STRING" id="933059.SAMN04488103_101222"/>
<dbReference type="InterPro" id="IPR023157">
    <property type="entry name" value="AGR-C-984p-like_sf"/>
</dbReference>
<reference evidence="1 2" key="1">
    <citation type="submission" date="2016-10" db="EMBL/GenBank/DDBJ databases">
        <authorList>
            <person name="de Groot N.N."/>
        </authorList>
    </citation>
    <scope>NUCLEOTIDE SEQUENCE [LARGE SCALE GENOMIC DNA]</scope>
    <source>
        <strain evidence="1 2">DSM 3857</strain>
    </source>
</reference>
<proteinExistence type="predicted"/>
<sequence length="278" mass="29994">MTYSVILPTTGYAGWTFLKRTEDSQKQRLATDAALKRDEDYFRAKIGGIKTAEELVSDKRLLRVALGAFGLSDDLNSTYFIRKVLEDGTLDTAALANKLSNKQYAALSSAFGFGDYTTPSTQLSDFADKILAKYEQQQFEVAVGAADSSLRITLYAEHELPDLAAKSLSEDGKWYTVLGSEPLRALFETAFGLPASFGTLDIDQQLSVMKQKADARFGDTSLSQFAAPEAQQKLIRDFLLRAELTSGLGSTGTKAAAALQILQAGQSSSASILGILAG</sequence>
<dbReference type="OrthoDB" id="7824597at2"/>
<evidence type="ECO:0000313" key="2">
    <source>
        <dbReference type="Proteomes" id="UP000198761"/>
    </source>
</evidence>
<dbReference type="Proteomes" id="UP000198761">
    <property type="component" value="Unassembled WGS sequence"/>
</dbReference>
<dbReference type="EMBL" id="FOCE01000001">
    <property type="protein sequence ID" value="SEM46372.1"/>
    <property type="molecule type" value="Genomic_DNA"/>
</dbReference>
<dbReference type="SUPFAM" id="SSF158837">
    <property type="entry name" value="AGR C 984p-like"/>
    <property type="match status" value="1"/>
</dbReference>
<dbReference type="InterPro" id="IPR010626">
    <property type="entry name" value="DUF1217"/>
</dbReference>
<dbReference type="RefSeq" id="WP_091295558.1">
    <property type="nucleotide sequence ID" value="NZ_FOCE01000001.1"/>
</dbReference>
<dbReference type="Gene3D" id="1.10.3700.10">
    <property type="entry name" value="AGR C 984p-like"/>
    <property type="match status" value="1"/>
</dbReference>
<dbReference type="Pfam" id="PF06748">
    <property type="entry name" value="DUF1217"/>
    <property type="match status" value="1"/>
</dbReference>
<accession>A0A1H7YJE5</accession>
<keyword evidence="2" id="KW-1185">Reference proteome</keyword>
<evidence type="ECO:0000313" key="1">
    <source>
        <dbReference type="EMBL" id="SEM46372.1"/>
    </source>
</evidence>
<protein>
    <recommendedName>
        <fullName evidence="3">Flagellar protein</fullName>
    </recommendedName>
</protein>